<evidence type="ECO:0000256" key="1">
    <source>
        <dbReference type="SAM" id="MobiDB-lite"/>
    </source>
</evidence>
<feature type="region of interest" description="Disordered" evidence="1">
    <location>
        <begin position="740"/>
        <end position="759"/>
    </location>
</feature>
<dbReference type="AlphaFoldDB" id="A0A9W6X3R6"/>
<organism evidence="2 3">
    <name type="scientific">Phytophthora lilii</name>
    <dbReference type="NCBI Taxonomy" id="2077276"/>
    <lineage>
        <taxon>Eukaryota</taxon>
        <taxon>Sar</taxon>
        <taxon>Stramenopiles</taxon>
        <taxon>Oomycota</taxon>
        <taxon>Peronosporomycetes</taxon>
        <taxon>Peronosporales</taxon>
        <taxon>Peronosporaceae</taxon>
        <taxon>Phytophthora</taxon>
    </lineage>
</organism>
<dbReference type="EMBL" id="BSXW01000762">
    <property type="protein sequence ID" value="GMF29215.1"/>
    <property type="molecule type" value="Genomic_DNA"/>
</dbReference>
<comment type="caution">
    <text evidence="2">The sequence shown here is derived from an EMBL/GenBank/DDBJ whole genome shotgun (WGS) entry which is preliminary data.</text>
</comment>
<feature type="compositionally biased region" description="Low complexity" evidence="1">
    <location>
        <begin position="685"/>
        <end position="699"/>
    </location>
</feature>
<keyword evidence="3" id="KW-1185">Reference proteome</keyword>
<feature type="compositionally biased region" description="Low complexity" evidence="1">
    <location>
        <begin position="59"/>
        <end position="73"/>
    </location>
</feature>
<protein>
    <submittedName>
        <fullName evidence="2">Unnamed protein product</fullName>
    </submittedName>
</protein>
<feature type="compositionally biased region" description="Polar residues" evidence="1">
    <location>
        <begin position="582"/>
        <end position="602"/>
    </location>
</feature>
<feature type="compositionally biased region" description="Low complexity" evidence="1">
    <location>
        <begin position="496"/>
        <end position="510"/>
    </location>
</feature>
<feature type="compositionally biased region" description="Acidic residues" evidence="1">
    <location>
        <begin position="812"/>
        <end position="824"/>
    </location>
</feature>
<feature type="compositionally biased region" description="Polar residues" evidence="1">
    <location>
        <begin position="669"/>
        <end position="684"/>
    </location>
</feature>
<name>A0A9W6X3R6_9STRA</name>
<feature type="region of interest" description="Disordered" evidence="1">
    <location>
        <begin position="347"/>
        <end position="375"/>
    </location>
</feature>
<reference evidence="2" key="1">
    <citation type="submission" date="2023-04" db="EMBL/GenBank/DDBJ databases">
        <title>Phytophthora lilii NBRC 32176.</title>
        <authorList>
            <person name="Ichikawa N."/>
            <person name="Sato H."/>
            <person name="Tonouchi N."/>
        </authorList>
    </citation>
    <scope>NUCLEOTIDE SEQUENCE</scope>
    <source>
        <strain evidence="2">NBRC 32176</strain>
    </source>
</reference>
<feature type="compositionally biased region" description="Basic residues" evidence="1">
    <location>
        <begin position="8"/>
        <end position="22"/>
    </location>
</feature>
<feature type="region of interest" description="Disordered" evidence="1">
    <location>
        <begin position="179"/>
        <end position="198"/>
    </location>
</feature>
<feature type="region of interest" description="Disordered" evidence="1">
    <location>
        <begin position="150"/>
        <end position="173"/>
    </location>
</feature>
<feature type="compositionally biased region" description="Polar residues" evidence="1">
    <location>
        <begin position="215"/>
        <end position="224"/>
    </location>
</feature>
<feature type="region of interest" description="Disordered" evidence="1">
    <location>
        <begin position="1"/>
        <end position="133"/>
    </location>
</feature>
<gene>
    <name evidence="2" type="ORF">Plil01_001237200</name>
</gene>
<sequence>MDGARGGGRGKGKKAKAAKKKAAAAALAAGHKKPAGAAHGGKKVGASHASAQVVTLSKAPAAAPAEAANPATPHDQPMTKSKRKRLKKQAAGVANSLLKKQAAAEAEKQAKATLTHAQQAKKSPTAANAAPPKAKPVAVLAPVAAPVKSHVVSLTGGKKKKRKRNAALNAADNATEKAATTVVTSVTNSPKSGQTEGPMMKKVAVVAHSVSSPSQKTATIISTSPKRKIAQVGATKKTQVQHEQKSKGVATPTTASPKNVTVSSSPKTVKKMKLKSTTAGTAKPAVALASTPATTSLKGDEQKSKSACTLLITSSRNEPVTSSPKPIKKVKVTPAIAVAVQPAATAASTGATVPFKVHTPPKTEQAKTETQSEQKAIVAANISQPATLLNTTKPKTLAQKAKASQVDGSDKTIALQQQPHTSKLQEDKSVAPSSAEPPKSEVQSTKSLKAAKKIETPVSVAASAATTPKEKAASLESKPSSAAVPVAVSLKTSHTAASPAASVASSAAKKALPHSAPHPRAAGASATAVSSPATSKAAPVVQAKAGSLQTLQSSGLKRRRSIELVSITTGNVHPPLKRSAVATENTPMESKMVQQTSSSVTQADDDRRKGTQGHGSKSQSQTTVSTLNQQDPANSQARGNDTKLIKTVAVKQSPGKKPLKPTSERKTVKMSTEVSSAKQSTADRPTNAAKGAPKKAGTAVQDPTAASSSENTSKTSKVGIIMDSHAYVQKMLLGELEASGSSIKRDTHSTASTDMGTVLPPRPQNAWGASFGLAPPAQATLSSSRTLSTTPLSSWFLSKGCANFVKRVHFSDDEDDSSSSEGDDIDARPSGSISLHGADKASPKRRASVAKKNAFLESLTTQSNWRTWYGKVDLHNLLDPPLTHIPEKLRAHEVTPLPLPEPTAESVTSTATKKAHDIDMLEADIRHSVQQAVAGDAPGQDGVGQAARGGVQTAAAAINASCLL</sequence>
<feature type="region of interest" description="Disordered" evidence="1">
    <location>
        <begin position="390"/>
        <end position="717"/>
    </location>
</feature>
<feature type="compositionally biased region" description="Polar residues" evidence="1">
    <location>
        <begin position="251"/>
        <end position="267"/>
    </location>
</feature>
<proteinExistence type="predicted"/>
<feature type="compositionally biased region" description="Low complexity" evidence="1">
    <location>
        <begin position="521"/>
        <end position="540"/>
    </location>
</feature>
<feature type="compositionally biased region" description="Low complexity" evidence="1">
    <location>
        <begin position="456"/>
        <end position="467"/>
    </location>
</feature>
<feature type="compositionally biased region" description="Polar residues" evidence="1">
    <location>
        <begin position="614"/>
        <end position="639"/>
    </location>
</feature>
<feature type="region of interest" description="Disordered" evidence="1">
    <location>
        <begin position="811"/>
        <end position="846"/>
    </location>
</feature>
<feature type="compositionally biased region" description="Low complexity" evidence="1">
    <location>
        <begin position="120"/>
        <end position="133"/>
    </location>
</feature>
<evidence type="ECO:0000313" key="2">
    <source>
        <dbReference type="EMBL" id="GMF29215.1"/>
    </source>
</evidence>
<dbReference type="OrthoDB" id="79932at2759"/>
<feature type="region of interest" description="Disordered" evidence="1">
    <location>
        <begin position="207"/>
        <end position="268"/>
    </location>
</feature>
<accession>A0A9W6X3R6</accession>
<dbReference type="Proteomes" id="UP001165083">
    <property type="component" value="Unassembled WGS sequence"/>
</dbReference>
<evidence type="ECO:0000313" key="3">
    <source>
        <dbReference type="Proteomes" id="UP001165083"/>
    </source>
</evidence>
<feature type="compositionally biased region" description="Polar residues" evidence="1">
    <location>
        <begin position="704"/>
        <end position="716"/>
    </location>
</feature>